<dbReference type="Pfam" id="PF00153">
    <property type="entry name" value="Mito_carr"/>
    <property type="match status" value="3"/>
</dbReference>
<feature type="repeat" description="Solcar" evidence="8">
    <location>
        <begin position="201"/>
        <end position="259"/>
    </location>
</feature>
<evidence type="ECO:0000256" key="4">
    <source>
        <dbReference type="ARBA" id="ARBA00022692"/>
    </source>
</evidence>
<evidence type="ECO:0000256" key="8">
    <source>
        <dbReference type="PROSITE-ProRule" id="PRU00282"/>
    </source>
</evidence>
<gene>
    <name evidence="10" type="ORF">TeGR_g9760</name>
</gene>
<dbReference type="InterPro" id="IPR050391">
    <property type="entry name" value="Mito_Metabolite_Transporter"/>
</dbReference>
<dbReference type="Gene3D" id="1.50.40.10">
    <property type="entry name" value="Mitochondrial carrier domain"/>
    <property type="match status" value="1"/>
</dbReference>
<dbReference type="SUPFAM" id="SSF103506">
    <property type="entry name" value="Mitochondrial carrier"/>
    <property type="match status" value="1"/>
</dbReference>
<keyword evidence="4 8" id="KW-0812">Transmembrane</keyword>
<dbReference type="PANTHER" id="PTHR45618">
    <property type="entry name" value="MITOCHONDRIAL DICARBOXYLATE CARRIER-RELATED"/>
    <property type="match status" value="1"/>
</dbReference>
<feature type="repeat" description="Solcar" evidence="8">
    <location>
        <begin position="4"/>
        <end position="90"/>
    </location>
</feature>
<comment type="caution">
    <text evidence="10">The sequence shown here is derived from an EMBL/GenBank/DDBJ whole genome shotgun (WGS) entry which is preliminary data.</text>
</comment>
<accession>A0ABQ6MGQ0</accession>
<reference evidence="10 11" key="1">
    <citation type="journal article" date="2023" name="Commun. Biol.">
        <title>Genome analysis of Parmales, the sister group of diatoms, reveals the evolutionary specialization of diatoms from phago-mixotrophs to photoautotrophs.</title>
        <authorList>
            <person name="Ban H."/>
            <person name="Sato S."/>
            <person name="Yoshikawa S."/>
            <person name="Yamada K."/>
            <person name="Nakamura Y."/>
            <person name="Ichinomiya M."/>
            <person name="Sato N."/>
            <person name="Blanc-Mathieu R."/>
            <person name="Endo H."/>
            <person name="Kuwata A."/>
            <person name="Ogata H."/>
        </authorList>
    </citation>
    <scope>NUCLEOTIDE SEQUENCE [LARGE SCALE GENOMIC DNA]</scope>
</reference>
<comment type="similarity">
    <text evidence="2 9">Belongs to the mitochondrial carrier (TC 2.A.29) family.</text>
</comment>
<keyword evidence="5" id="KW-0677">Repeat</keyword>
<evidence type="ECO:0000313" key="11">
    <source>
        <dbReference type="Proteomes" id="UP001165060"/>
    </source>
</evidence>
<evidence type="ECO:0000256" key="5">
    <source>
        <dbReference type="ARBA" id="ARBA00022737"/>
    </source>
</evidence>
<evidence type="ECO:0000313" key="10">
    <source>
        <dbReference type="EMBL" id="GMI25963.1"/>
    </source>
</evidence>
<keyword evidence="11" id="KW-1185">Reference proteome</keyword>
<feature type="repeat" description="Solcar" evidence="8">
    <location>
        <begin position="100"/>
        <end position="191"/>
    </location>
</feature>
<keyword evidence="7 8" id="KW-0472">Membrane</keyword>
<evidence type="ECO:0000256" key="1">
    <source>
        <dbReference type="ARBA" id="ARBA00004141"/>
    </source>
</evidence>
<evidence type="ECO:0000256" key="7">
    <source>
        <dbReference type="ARBA" id="ARBA00023136"/>
    </source>
</evidence>
<dbReference type="InterPro" id="IPR023395">
    <property type="entry name" value="MCP_dom_sf"/>
</dbReference>
<protein>
    <recommendedName>
        <fullName evidence="12">Mitochondrial 2-oxoglutarate/malate carrier protein</fullName>
    </recommendedName>
</protein>
<organism evidence="10 11">
    <name type="scientific">Tetraparma gracilis</name>
    <dbReference type="NCBI Taxonomy" id="2962635"/>
    <lineage>
        <taxon>Eukaryota</taxon>
        <taxon>Sar</taxon>
        <taxon>Stramenopiles</taxon>
        <taxon>Ochrophyta</taxon>
        <taxon>Bolidophyceae</taxon>
        <taxon>Parmales</taxon>
        <taxon>Triparmaceae</taxon>
        <taxon>Tetraparma</taxon>
    </lineage>
</organism>
<evidence type="ECO:0000256" key="2">
    <source>
        <dbReference type="ARBA" id="ARBA00006375"/>
    </source>
</evidence>
<proteinExistence type="inferred from homology"/>
<keyword evidence="6" id="KW-1133">Transmembrane helix</keyword>
<dbReference type="EMBL" id="BRYB01004121">
    <property type="protein sequence ID" value="GMI25963.1"/>
    <property type="molecule type" value="Genomic_DNA"/>
</dbReference>
<keyword evidence="3 9" id="KW-0813">Transport</keyword>
<sequence length="259" mass="27258">MPPLSLPERGALGAAAGIGGSCCCHPFDVLRVSMQLPPPGSAPQGILGTARTIVARDGAAGLYSGITAAWLRQLTYGSARLGIYSYLFNMRNQGRGGAPLPFAEKLAIGSFAGAVGALVGNPAELALVRMSGDNNLAPEKRRNYRHSIDCVLRVAREEGVRTLWRGSLPTVFRAMAMNSCLLGVTSESKERLATGWGMDPLALSTIFLASFSASFFANAAAMPFDVVKSRIQSAEAGVYGGMVDCARKSVGQDGVMVLW</sequence>
<evidence type="ECO:0000256" key="9">
    <source>
        <dbReference type="RuleBase" id="RU000488"/>
    </source>
</evidence>
<dbReference type="InterPro" id="IPR018108">
    <property type="entry name" value="MCP_transmembrane"/>
</dbReference>
<dbReference type="Proteomes" id="UP001165060">
    <property type="component" value="Unassembled WGS sequence"/>
</dbReference>
<evidence type="ECO:0000256" key="3">
    <source>
        <dbReference type="ARBA" id="ARBA00022448"/>
    </source>
</evidence>
<name>A0ABQ6MGQ0_9STRA</name>
<dbReference type="PROSITE" id="PS50920">
    <property type="entry name" value="SOLCAR"/>
    <property type="match status" value="3"/>
</dbReference>
<evidence type="ECO:0000256" key="6">
    <source>
        <dbReference type="ARBA" id="ARBA00022989"/>
    </source>
</evidence>
<comment type="subcellular location">
    <subcellularLocation>
        <location evidence="1">Membrane</location>
        <topology evidence="1">Multi-pass membrane protein</topology>
    </subcellularLocation>
</comment>
<evidence type="ECO:0008006" key="12">
    <source>
        <dbReference type="Google" id="ProtNLM"/>
    </source>
</evidence>